<dbReference type="SMART" id="SM00028">
    <property type="entry name" value="TPR"/>
    <property type="match status" value="6"/>
</dbReference>
<dbReference type="Pfam" id="PF03704">
    <property type="entry name" value="BTAD"/>
    <property type="match status" value="1"/>
</dbReference>
<dbReference type="PROSITE" id="PS50005">
    <property type="entry name" value="TPR"/>
    <property type="match status" value="3"/>
</dbReference>
<name>A0A3N0E691_9ACTN</name>
<dbReference type="Gene3D" id="1.10.10.10">
    <property type="entry name" value="Winged helix-like DNA-binding domain superfamily/Winged helix DNA-binding domain"/>
    <property type="match status" value="1"/>
</dbReference>
<feature type="domain" description="OmpR/PhoB-type" evidence="8">
    <location>
        <begin position="1"/>
        <end position="84"/>
    </location>
</feature>
<dbReference type="PROSITE" id="PS50293">
    <property type="entry name" value="TPR_REGION"/>
    <property type="match status" value="1"/>
</dbReference>
<protein>
    <submittedName>
        <fullName evidence="9">AfsR family transcriptional regulator</fullName>
    </submittedName>
</protein>
<evidence type="ECO:0000256" key="5">
    <source>
        <dbReference type="PROSITE-ProRule" id="PRU00339"/>
    </source>
</evidence>
<dbReference type="InterPro" id="IPR027417">
    <property type="entry name" value="P-loop_NTPase"/>
</dbReference>
<dbReference type="Gene3D" id="3.40.50.300">
    <property type="entry name" value="P-loop containing nucleotide triphosphate hydrolases"/>
    <property type="match status" value="1"/>
</dbReference>
<proteinExistence type="inferred from homology"/>
<dbReference type="GO" id="GO:0043531">
    <property type="term" value="F:ADP binding"/>
    <property type="evidence" value="ECO:0007669"/>
    <property type="project" value="InterPro"/>
</dbReference>
<dbReference type="Pfam" id="PF13424">
    <property type="entry name" value="TPR_12"/>
    <property type="match status" value="2"/>
</dbReference>
<evidence type="ECO:0000256" key="1">
    <source>
        <dbReference type="ARBA" id="ARBA00005820"/>
    </source>
</evidence>
<keyword evidence="2" id="KW-0805">Transcription regulation</keyword>
<dbReference type="SMART" id="SM00862">
    <property type="entry name" value="Trans_reg_C"/>
    <property type="match status" value="1"/>
</dbReference>
<organism evidence="9 10">
    <name type="scientific">Halostreptopolyspora alba</name>
    <dbReference type="NCBI Taxonomy" id="2487137"/>
    <lineage>
        <taxon>Bacteria</taxon>
        <taxon>Bacillati</taxon>
        <taxon>Actinomycetota</taxon>
        <taxon>Actinomycetes</taxon>
        <taxon>Streptosporangiales</taxon>
        <taxon>Nocardiopsidaceae</taxon>
        <taxon>Halostreptopolyspora</taxon>
    </lineage>
</organism>
<comment type="caution">
    <text evidence="9">The sequence shown here is derived from an EMBL/GenBank/DDBJ whole genome shotgun (WGS) entry which is preliminary data.</text>
</comment>
<dbReference type="GO" id="GO:0003677">
    <property type="term" value="F:DNA binding"/>
    <property type="evidence" value="ECO:0007669"/>
    <property type="project" value="UniProtKB-UniRule"/>
</dbReference>
<dbReference type="GO" id="GO:0006355">
    <property type="term" value="P:regulation of DNA-templated transcription"/>
    <property type="evidence" value="ECO:0007669"/>
    <property type="project" value="InterPro"/>
</dbReference>
<evidence type="ECO:0000256" key="4">
    <source>
        <dbReference type="ARBA" id="ARBA00023163"/>
    </source>
</evidence>
<evidence type="ECO:0000256" key="3">
    <source>
        <dbReference type="ARBA" id="ARBA00023125"/>
    </source>
</evidence>
<dbReference type="InterPro" id="IPR011990">
    <property type="entry name" value="TPR-like_helical_dom_sf"/>
</dbReference>
<dbReference type="GO" id="GO:0000160">
    <property type="term" value="P:phosphorelay signal transduction system"/>
    <property type="evidence" value="ECO:0007669"/>
    <property type="project" value="InterPro"/>
</dbReference>
<keyword evidence="4" id="KW-0804">Transcription</keyword>
<evidence type="ECO:0000256" key="6">
    <source>
        <dbReference type="PROSITE-ProRule" id="PRU01091"/>
    </source>
</evidence>
<gene>
    <name evidence="9" type="ORF">EFW17_16385</name>
</gene>
<reference evidence="9 10" key="1">
    <citation type="submission" date="2018-11" db="EMBL/GenBank/DDBJ databases">
        <title>The genome draft of YIM 96095.</title>
        <authorList>
            <person name="Tang S.-K."/>
            <person name="Chunyu W.-X."/>
            <person name="Feng Y.-Z."/>
        </authorList>
    </citation>
    <scope>NUCLEOTIDE SEQUENCE [LARGE SCALE GENOMIC DNA]</scope>
    <source>
        <strain evidence="9 10">YIM 96095</strain>
    </source>
</reference>
<dbReference type="InterPro" id="IPR051677">
    <property type="entry name" value="AfsR-DnrI-RedD_regulator"/>
</dbReference>
<dbReference type="SUPFAM" id="SSF48452">
    <property type="entry name" value="TPR-like"/>
    <property type="match status" value="3"/>
</dbReference>
<dbReference type="AlphaFoldDB" id="A0A3N0E691"/>
<dbReference type="OrthoDB" id="5521887at2"/>
<feature type="DNA-binding region" description="OmpR/PhoB-type" evidence="6">
    <location>
        <begin position="1"/>
        <end position="84"/>
    </location>
</feature>
<dbReference type="InterPro" id="IPR005158">
    <property type="entry name" value="BTAD"/>
</dbReference>
<dbReference type="SUPFAM" id="SSF46894">
    <property type="entry name" value="C-terminal effector domain of the bipartite response regulators"/>
    <property type="match status" value="1"/>
</dbReference>
<feature type="repeat" description="TPR" evidence="5">
    <location>
        <begin position="921"/>
        <end position="954"/>
    </location>
</feature>
<comment type="similarity">
    <text evidence="1">Belongs to the AfsR/DnrI/RedD regulatory family.</text>
</comment>
<dbReference type="PANTHER" id="PTHR35807">
    <property type="entry name" value="TRANSCRIPTIONAL REGULATOR REDD-RELATED"/>
    <property type="match status" value="1"/>
</dbReference>
<feature type="repeat" description="TPR" evidence="5">
    <location>
        <begin position="763"/>
        <end position="796"/>
    </location>
</feature>
<dbReference type="InterPro" id="IPR049945">
    <property type="entry name" value="AAA_22"/>
</dbReference>
<dbReference type="Pfam" id="PF13401">
    <property type="entry name" value="AAA_22"/>
    <property type="match status" value="1"/>
</dbReference>
<dbReference type="PROSITE" id="PS51755">
    <property type="entry name" value="OMPR_PHOB"/>
    <property type="match status" value="1"/>
</dbReference>
<dbReference type="EMBL" id="RJMB01000017">
    <property type="protein sequence ID" value="RNL83371.1"/>
    <property type="molecule type" value="Genomic_DNA"/>
</dbReference>
<feature type="region of interest" description="Disordered" evidence="7">
    <location>
        <begin position="235"/>
        <end position="280"/>
    </location>
</feature>
<dbReference type="InterPro" id="IPR016032">
    <property type="entry name" value="Sig_transdc_resp-reg_C-effctor"/>
</dbReference>
<dbReference type="PANTHER" id="PTHR35807:SF1">
    <property type="entry name" value="TRANSCRIPTIONAL REGULATOR REDD"/>
    <property type="match status" value="1"/>
</dbReference>
<keyword evidence="10" id="KW-1185">Reference proteome</keyword>
<dbReference type="Pfam" id="PF13374">
    <property type="entry name" value="TPR_10"/>
    <property type="match status" value="1"/>
</dbReference>
<dbReference type="Gene3D" id="1.25.40.10">
    <property type="entry name" value="Tetratricopeptide repeat domain"/>
    <property type="match status" value="3"/>
</dbReference>
<dbReference type="Gene3D" id="1.10.8.430">
    <property type="entry name" value="Helical domain of apoptotic protease-activating factors"/>
    <property type="match status" value="1"/>
</dbReference>
<evidence type="ECO:0000313" key="9">
    <source>
        <dbReference type="EMBL" id="RNL83371.1"/>
    </source>
</evidence>
<dbReference type="PRINTS" id="PR00364">
    <property type="entry name" value="DISEASERSIST"/>
</dbReference>
<dbReference type="InterPro" id="IPR042197">
    <property type="entry name" value="Apaf_helical"/>
</dbReference>
<evidence type="ECO:0000259" key="8">
    <source>
        <dbReference type="PROSITE" id="PS51755"/>
    </source>
</evidence>
<evidence type="ECO:0000313" key="10">
    <source>
        <dbReference type="Proteomes" id="UP000269198"/>
    </source>
</evidence>
<dbReference type="SUPFAM" id="SSF52540">
    <property type="entry name" value="P-loop containing nucleoside triphosphate hydrolases"/>
    <property type="match status" value="1"/>
</dbReference>
<dbReference type="CDD" id="cd15831">
    <property type="entry name" value="BTAD"/>
    <property type="match status" value="1"/>
</dbReference>
<evidence type="ECO:0000256" key="2">
    <source>
        <dbReference type="ARBA" id="ARBA00023015"/>
    </source>
</evidence>
<accession>A0A3N0E691</accession>
<keyword evidence="5" id="KW-0802">TPR repeat</keyword>
<dbReference type="InterPro" id="IPR001867">
    <property type="entry name" value="OmpR/PhoB-type_DNA-bd"/>
</dbReference>
<dbReference type="Proteomes" id="UP000269198">
    <property type="component" value="Unassembled WGS sequence"/>
</dbReference>
<feature type="compositionally biased region" description="Basic and acidic residues" evidence="7">
    <location>
        <begin position="235"/>
        <end position="248"/>
    </location>
</feature>
<sequence length="1013" mass="112800">MLGPISAWANGEVLSVGGPRQRCVLGALLVDLGKEVTVERLVDYLWDDHPPRTARSVIQVQISHLRRAFPDLIETTDGGYLAEVDPARVDLHQFRRLVSGAKEASEPADAAALWERALDCWRGTPFSGVGSDTLWYTVVEPLLEERWAATVAWARCTLSLGRYQEVITRLTPLVREEPFREPLQYLLMAALQRSGQRAAALSVYREMRTRLVEELGVDPSPEMQELHQRILRDMEGGVRITDPPHDSTDAEPESATEDSDAAAPPAFTPRNDLPRDIPDFAGREQPLRELLALGQRHDGDPPRAEVAVITGPGGAGKTTLAVHAAHRLTQLFPDGQLFIDLYGYTVDQEPLTVTTALGSLLRAVGVEPESIPESAEERSALWRAMLDGKRILVVLDNARSFAQVNPLLPAASGSLTVVTARHDLPGLSGARYVPLGMFGERSSLQLFRTVLGADRVEREEDHALQVVRLCGGLPLALRIVVGRMLSRPRWTFDHVAQRLGEHQRRFRELRVEGQDVEVVFELSYQSLNDTQRRTFLLLGMMIGGTVDLHGAAALLDRDPPDADDLLQELVSVCLLDEPGVDLYRFHDLIGTYARQKAHVVLPEEEIEAARHRLADHYLDMAHRAGHWLGPRVHDYELGVSNTPRYRNELHSRAEAIAWFEKHQDNLALAVDFYASRGIEEQAWQLADSIWRFYASFGHSELLMSTQERALAVSRAKGNDRGSAVTLIGLGIAHCLAGRFEISLEMLKEARRVLAELGDHEGETRAYGNLGMVYERMGYFQEALSCLEKVLNYAVEVGDQRLEAMERGNVATLCLMLGDLSRAVEQCEAALEIRVDEDSGHVAALRVLGEIGARSGEFDQAFSRFEEALQVAQRLGFNSDEIYTRNALAVAQREWGDLESAVESHLSALERSEETTQSTADSEILNELGTTYVHAGRYEDARVSFERALKLSQERKERFAEARALLELAVLPSGTQDPETTHDRLATAYATFTELGVPEAERARAELERRGWHA</sequence>
<evidence type="ECO:0000256" key="7">
    <source>
        <dbReference type="SAM" id="MobiDB-lite"/>
    </source>
</evidence>
<dbReference type="InterPro" id="IPR019734">
    <property type="entry name" value="TPR_rpt"/>
</dbReference>
<dbReference type="InterPro" id="IPR036388">
    <property type="entry name" value="WH-like_DNA-bd_sf"/>
</dbReference>
<keyword evidence="3 6" id="KW-0238">DNA-binding</keyword>
<dbReference type="SMART" id="SM01043">
    <property type="entry name" value="BTAD"/>
    <property type="match status" value="1"/>
</dbReference>
<feature type="compositionally biased region" description="Acidic residues" evidence="7">
    <location>
        <begin position="249"/>
        <end position="260"/>
    </location>
</feature>
<feature type="repeat" description="TPR" evidence="5">
    <location>
        <begin position="841"/>
        <end position="874"/>
    </location>
</feature>